<feature type="transmembrane region" description="Helical" evidence="1">
    <location>
        <begin position="155"/>
        <end position="172"/>
    </location>
</feature>
<dbReference type="KEGG" id="vpo:Kpol_1037p31"/>
<dbReference type="EMBL" id="DS480404">
    <property type="protein sequence ID" value="EDO17435.1"/>
    <property type="molecule type" value="Genomic_DNA"/>
</dbReference>
<dbReference type="RefSeq" id="XP_001645293.1">
    <property type="nucleotide sequence ID" value="XM_001645243.1"/>
</dbReference>
<name>A7TJX3_VANPO</name>
<protein>
    <submittedName>
        <fullName evidence="2">Tkp3 protein</fullName>
    </submittedName>
</protein>
<keyword evidence="1" id="KW-0472">Membrane</keyword>
<gene>
    <name evidence="2" type="ORF">Kpol_1037p31</name>
</gene>
<reference evidence="2 3" key="1">
    <citation type="journal article" date="2007" name="Proc. Natl. Acad. Sci. U.S.A.">
        <title>Independent sorting-out of thousands of duplicated gene pairs in two yeast species descended from a whole-genome duplication.</title>
        <authorList>
            <person name="Scannell D.R."/>
            <person name="Frank A.C."/>
            <person name="Conant G.C."/>
            <person name="Byrne K.P."/>
            <person name="Woolfit M."/>
            <person name="Wolfe K.H."/>
        </authorList>
    </citation>
    <scope>NUCLEOTIDE SEQUENCE [LARGE SCALE GENOMIC DNA]</scope>
    <source>
        <strain evidence="3">ATCC 22028 / DSM 70294 / BCRC 21397 / CBS 2163 / NBRC 10782 / NRRL Y-8283 / UCD 57-17</strain>
    </source>
</reference>
<evidence type="ECO:0000313" key="2">
    <source>
        <dbReference type="EMBL" id="EDO17435.1"/>
    </source>
</evidence>
<dbReference type="PhylomeDB" id="A7TJX3"/>
<keyword evidence="1" id="KW-1133">Transmembrane helix</keyword>
<dbReference type="eggNOG" id="ENOG502T1AY">
    <property type="taxonomic scope" value="Eukaryota"/>
</dbReference>
<sequence>MQNQGIKQEEEDSQINILKKGLENTSTQFSAVKKEEAAIEGRILADERKQEALMSEVGKIEKYLDSEQDVLTNLINDKIEAKFADFNAVRVSPSGTNLSSKEETLMKVNRYFPEIIINPSSPLLNDCNKPNGEVSLVVSNELHLNSSYCREPAKILYLILLNVYVPFMMYSIKG</sequence>
<dbReference type="InParanoid" id="A7TJX3"/>
<dbReference type="HOGENOM" id="CLU_1541272_0_0_1"/>
<keyword evidence="3" id="KW-1185">Reference proteome</keyword>
<dbReference type="Proteomes" id="UP000000267">
    <property type="component" value="Unassembled WGS sequence"/>
</dbReference>
<keyword evidence="1" id="KW-0812">Transmembrane</keyword>
<organism evidence="3">
    <name type="scientific">Vanderwaltozyma polyspora (strain ATCC 22028 / DSM 70294 / BCRC 21397 / CBS 2163 / NBRC 10782 / NRRL Y-8283 / UCD 57-17)</name>
    <name type="common">Kluyveromyces polysporus</name>
    <dbReference type="NCBI Taxonomy" id="436907"/>
    <lineage>
        <taxon>Eukaryota</taxon>
        <taxon>Fungi</taxon>
        <taxon>Dikarya</taxon>
        <taxon>Ascomycota</taxon>
        <taxon>Saccharomycotina</taxon>
        <taxon>Saccharomycetes</taxon>
        <taxon>Saccharomycetales</taxon>
        <taxon>Saccharomycetaceae</taxon>
        <taxon>Vanderwaltozyma</taxon>
    </lineage>
</organism>
<evidence type="ECO:0000313" key="3">
    <source>
        <dbReference type="Proteomes" id="UP000000267"/>
    </source>
</evidence>
<dbReference type="AlphaFoldDB" id="A7TJX3"/>
<accession>A7TJX3</accession>
<dbReference type="GeneID" id="5545654"/>
<proteinExistence type="predicted"/>
<evidence type="ECO:0000256" key="1">
    <source>
        <dbReference type="SAM" id="Phobius"/>
    </source>
</evidence>